<evidence type="ECO:0000313" key="7">
    <source>
        <dbReference type="EMBL" id="GAA4928746.1"/>
    </source>
</evidence>
<protein>
    <recommendedName>
        <fullName evidence="2 4">peptidylprolyl isomerase</fullName>
        <ecNumber evidence="2 4">5.2.1.8</ecNumber>
    </recommendedName>
</protein>
<dbReference type="InterPro" id="IPR046357">
    <property type="entry name" value="PPIase_dom_sf"/>
</dbReference>
<keyword evidence="4" id="KW-0413">Isomerase</keyword>
<dbReference type="RefSeq" id="WP_345333674.1">
    <property type="nucleotide sequence ID" value="NZ_BAABJI010000004.1"/>
</dbReference>
<accession>A0ABP9G5G5</accession>
<organism evidence="7 8">
    <name type="scientific">Mucilaginibacter defluvii</name>
    <dbReference type="NCBI Taxonomy" id="1196019"/>
    <lineage>
        <taxon>Bacteria</taxon>
        <taxon>Pseudomonadati</taxon>
        <taxon>Bacteroidota</taxon>
        <taxon>Sphingobacteriia</taxon>
        <taxon>Sphingobacteriales</taxon>
        <taxon>Sphingobacteriaceae</taxon>
        <taxon>Mucilaginibacter</taxon>
    </lineage>
</organism>
<sequence length="314" mass="34337">MKLKLFTFLLLSTAIFASCNKDKVYPNIKEYDDQQIQNYISANGLSAVVRDTSDGDTSGLYYQIIDKGLVDSPRIQYADRVAMVYTIRSFDGRYIASDTIINHYYGFLGQFQVSNLPKGLQNAIYNVLKYKGASARLLIPSRMAYGINGYGSGSSSSGNRIAGNQCLDYWVRIVADQKAYDDLSIQKYANANGIGLNGYTKTASGLYYKLSGSDTGKVINKTSTVGVTYALYNMKNTKLDESTTSTTFVVENREPAIQEGLLKAHNGQSLSIISPSHLLYGYASSTTIPAFSCLRWDFTITSVTSNGSDGGGVD</sequence>
<keyword evidence="3 4" id="KW-0697">Rotamase</keyword>
<evidence type="ECO:0000256" key="5">
    <source>
        <dbReference type="SAM" id="SignalP"/>
    </source>
</evidence>
<dbReference type="Gene3D" id="3.10.50.40">
    <property type="match status" value="2"/>
</dbReference>
<dbReference type="SUPFAM" id="SSF54534">
    <property type="entry name" value="FKBP-like"/>
    <property type="match status" value="2"/>
</dbReference>
<dbReference type="Proteomes" id="UP001501436">
    <property type="component" value="Unassembled WGS sequence"/>
</dbReference>
<dbReference type="EMBL" id="BAABJI010000004">
    <property type="protein sequence ID" value="GAA4928746.1"/>
    <property type="molecule type" value="Genomic_DNA"/>
</dbReference>
<feature type="signal peptide" evidence="5">
    <location>
        <begin position="1"/>
        <end position="17"/>
    </location>
</feature>
<name>A0ABP9G5G5_9SPHI</name>
<comment type="catalytic activity">
    <reaction evidence="1 4">
        <text>[protein]-peptidylproline (omega=180) = [protein]-peptidylproline (omega=0)</text>
        <dbReference type="Rhea" id="RHEA:16237"/>
        <dbReference type="Rhea" id="RHEA-COMP:10747"/>
        <dbReference type="Rhea" id="RHEA-COMP:10748"/>
        <dbReference type="ChEBI" id="CHEBI:83833"/>
        <dbReference type="ChEBI" id="CHEBI:83834"/>
        <dbReference type="EC" id="5.2.1.8"/>
    </reaction>
</comment>
<evidence type="ECO:0000256" key="1">
    <source>
        <dbReference type="ARBA" id="ARBA00000971"/>
    </source>
</evidence>
<reference evidence="8" key="1">
    <citation type="journal article" date="2019" name="Int. J. Syst. Evol. Microbiol.">
        <title>The Global Catalogue of Microorganisms (GCM) 10K type strain sequencing project: providing services to taxonomists for standard genome sequencing and annotation.</title>
        <authorList>
            <consortium name="The Broad Institute Genomics Platform"/>
            <consortium name="The Broad Institute Genome Sequencing Center for Infectious Disease"/>
            <person name="Wu L."/>
            <person name="Ma J."/>
        </authorList>
    </citation>
    <scope>NUCLEOTIDE SEQUENCE [LARGE SCALE GENOMIC DNA]</scope>
    <source>
        <strain evidence="8">JCM 18283</strain>
    </source>
</reference>
<feature type="domain" description="PPIase FKBP-type" evidence="6">
    <location>
        <begin position="78"/>
        <end position="177"/>
    </location>
</feature>
<keyword evidence="5" id="KW-0732">Signal</keyword>
<evidence type="ECO:0000256" key="3">
    <source>
        <dbReference type="ARBA" id="ARBA00023110"/>
    </source>
</evidence>
<evidence type="ECO:0000259" key="6">
    <source>
        <dbReference type="PROSITE" id="PS50059"/>
    </source>
</evidence>
<evidence type="ECO:0000256" key="4">
    <source>
        <dbReference type="PROSITE-ProRule" id="PRU00277"/>
    </source>
</evidence>
<dbReference type="InterPro" id="IPR001179">
    <property type="entry name" value="PPIase_FKBP_dom"/>
</dbReference>
<gene>
    <name evidence="7" type="ORF">GCM10023313_36790</name>
</gene>
<evidence type="ECO:0000313" key="8">
    <source>
        <dbReference type="Proteomes" id="UP001501436"/>
    </source>
</evidence>
<feature type="chain" id="PRO_5047284263" description="peptidylprolyl isomerase" evidence="5">
    <location>
        <begin position="18"/>
        <end position="314"/>
    </location>
</feature>
<comment type="caution">
    <text evidence="7">The sequence shown here is derived from an EMBL/GenBank/DDBJ whole genome shotgun (WGS) entry which is preliminary data.</text>
</comment>
<keyword evidence="8" id="KW-1185">Reference proteome</keyword>
<dbReference type="PROSITE" id="PS51257">
    <property type="entry name" value="PROKAR_LIPOPROTEIN"/>
    <property type="match status" value="1"/>
</dbReference>
<dbReference type="PROSITE" id="PS50059">
    <property type="entry name" value="FKBP_PPIASE"/>
    <property type="match status" value="1"/>
</dbReference>
<dbReference type="EC" id="5.2.1.8" evidence="2 4"/>
<evidence type="ECO:0000256" key="2">
    <source>
        <dbReference type="ARBA" id="ARBA00013194"/>
    </source>
</evidence>
<proteinExistence type="predicted"/>